<evidence type="ECO:0000313" key="3">
    <source>
        <dbReference type="Proteomes" id="UP000186808"/>
    </source>
</evidence>
<accession>A0A377GL13</accession>
<dbReference type="EMBL" id="FTNL01000008">
    <property type="protein sequence ID" value="SIR20114.1"/>
    <property type="molecule type" value="Genomic_DNA"/>
</dbReference>
<name>A0A377GL13_9GAMM</name>
<gene>
    <name evidence="2" type="ORF">NCTC11401_02297</name>
    <name evidence="1" type="ORF">SAMN05421777_10813</name>
</gene>
<organism evidence="2 4">
    <name type="scientific">Fluoribacter gormanii</name>
    <dbReference type="NCBI Taxonomy" id="464"/>
    <lineage>
        <taxon>Bacteria</taxon>
        <taxon>Pseudomonadati</taxon>
        <taxon>Pseudomonadota</taxon>
        <taxon>Gammaproteobacteria</taxon>
        <taxon>Legionellales</taxon>
        <taxon>Legionellaceae</taxon>
        <taxon>Fluoribacter</taxon>
    </lineage>
</organism>
<dbReference type="Proteomes" id="UP000254374">
    <property type="component" value="Unassembled WGS sequence"/>
</dbReference>
<evidence type="ECO:0000313" key="4">
    <source>
        <dbReference type="Proteomes" id="UP000254374"/>
    </source>
</evidence>
<sequence length="425" mass="48854">MFLKRFPENQLIKKIKISGPFISVYVPEAGLQKFLDKYNKLLTQYKILSIGEGLMHDFAHYTHNKHLSFLIKDKTKAKHEHFHFILPETVNEVNLAQFLDAFDDHDLTQEQNKRLVEEFKEHAHSVTLGTLLEQIKSYQYLIFALFYRDNYLADMMPLFTGMLSDLEPYMSKVQDEKLIDMSSIAPDVRIKIGDLEVCARDADNNLIAFSKHIGFLSSFAEIIKNLNKNKREEDIPETIIKLNELFKSVSITPFPDFLSLSPVLFNELKTHVPFIDRDLNNLYIMLQQQLAICLKTEGLIFNPKIIFHPIEDINSNQAIHFLNTQGQVGQKIIGTIMCLQEGKNSLDPYWMNSGKNLQTIVDAVLSLKKSGGDLNEAVQNRDSELYQALNKPRFLPLTILGSFGMNQSKSTMKVEEEISKSLNYK</sequence>
<evidence type="ECO:0000313" key="2">
    <source>
        <dbReference type="EMBL" id="STO25461.1"/>
    </source>
</evidence>
<proteinExistence type="predicted"/>
<protein>
    <submittedName>
        <fullName evidence="2">Uncharacterized protein</fullName>
    </submittedName>
</protein>
<dbReference type="RefSeq" id="WP_058468622.1">
    <property type="nucleotide sequence ID" value="NZ_CAAAIX010000039.1"/>
</dbReference>
<reference evidence="1 3" key="1">
    <citation type="submission" date="2017-01" db="EMBL/GenBank/DDBJ databases">
        <authorList>
            <person name="Varghese N."/>
            <person name="Submissions S."/>
        </authorList>
    </citation>
    <scope>NUCLEOTIDE SEQUENCE [LARGE SCALE GENOMIC DNA]</scope>
    <source>
        <strain evidence="1 3">ATCC 33342</strain>
    </source>
</reference>
<keyword evidence="3" id="KW-1185">Reference proteome</keyword>
<reference evidence="2 4" key="2">
    <citation type="submission" date="2018-06" db="EMBL/GenBank/DDBJ databases">
        <authorList>
            <consortium name="Pathogen Informatics"/>
            <person name="Doyle S."/>
        </authorList>
    </citation>
    <scope>NUCLEOTIDE SEQUENCE [LARGE SCALE GENOMIC DNA]</scope>
    <source>
        <strain evidence="2 4">NCTC11401</strain>
    </source>
</reference>
<dbReference type="AlphaFoldDB" id="A0A377GL13"/>
<dbReference type="EMBL" id="UGGV01000001">
    <property type="protein sequence ID" value="STO25461.1"/>
    <property type="molecule type" value="Genomic_DNA"/>
</dbReference>
<dbReference type="OrthoDB" id="5652468at2"/>
<dbReference type="Proteomes" id="UP000186808">
    <property type="component" value="Unassembled WGS sequence"/>
</dbReference>
<evidence type="ECO:0000313" key="1">
    <source>
        <dbReference type="EMBL" id="SIR20114.1"/>
    </source>
</evidence>